<reference evidence="1" key="1">
    <citation type="submission" date="2020-10" db="EMBL/GenBank/DDBJ databases">
        <authorList>
            <person name="Gilroy R."/>
        </authorList>
    </citation>
    <scope>NUCLEOTIDE SEQUENCE</scope>
    <source>
        <strain evidence="1">B1-3475</strain>
    </source>
</reference>
<dbReference type="EMBL" id="JADIMK010000058">
    <property type="protein sequence ID" value="MBO8455847.1"/>
    <property type="molecule type" value="Genomic_DNA"/>
</dbReference>
<sequence>MKPDRLETLRSYSVEQVQSYLKTRESSTIPAEMQEYILKMNSAVSIIHHNGTNITRACKALQLEYPELTYAQARGIYYDALEFFYIDESVSARAWDMVFADQFEDLKNLAIKEDKLSVAYRCMEKAHELRTMNRESLDYDWTPPVFLISTTVKPESLGFKSQRLMDIARRAEDQEFKQMIDSLETTEAEKQRLYRDAGIRDVEFEKVQEDTEDEL</sequence>
<evidence type="ECO:0000313" key="2">
    <source>
        <dbReference type="Proteomes" id="UP000823617"/>
    </source>
</evidence>
<proteinExistence type="predicted"/>
<organism evidence="1 2">
    <name type="scientific">Candidatus Cryptobacteroides intestinigallinarum</name>
    <dbReference type="NCBI Taxonomy" id="2840767"/>
    <lineage>
        <taxon>Bacteria</taxon>
        <taxon>Pseudomonadati</taxon>
        <taxon>Bacteroidota</taxon>
        <taxon>Bacteroidia</taxon>
        <taxon>Bacteroidales</taxon>
        <taxon>Candidatus Cryptobacteroides</taxon>
    </lineage>
</organism>
<name>A0A9D9HL50_9BACT</name>
<gene>
    <name evidence="1" type="ORF">IAC08_05535</name>
</gene>
<dbReference type="AlphaFoldDB" id="A0A9D9HL50"/>
<comment type="caution">
    <text evidence="1">The sequence shown here is derived from an EMBL/GenBank/DDBJ whole genome shotgun (WGS) entry which is preliminary data.</text>
</comment>
<reference evidence="1" key="2">
    <citation type="journal article" date="2021" name="PeerJ">
        <title>Extensive microbial diversity within the chicken gut microbiome revealed by metagenomics and culture.</title>
        <authorList>
            <person name="Gilroy R."/>
            <person name="Ravi A."/>
            <person name="Getino M."/>
            <person name="Pursley I."/>
            <person name="Horton D.L."/>
            <person name="Alikhan N.F."/>
            <person name="Baker D."/>
            <person name="Gharbi K."/>
            <person name="Hall N."/>
            <person name="Watson M."/>
            <person name="Adriaenssens E.M."/>
            <person name="Foster-Nyarko E."/>
            <person name="Jarju S."/>
            <person name="Secka A."/>
            <person name="Antonio M."/>
            <person name="Oren A."/>
            <person name="Chaudhuri R.R."/>
            <person name="La Ragione R."/>
            <person name="Hildebrand F."/>
            <person name="Pallen M.J."/>
        </authorList>
    </citation>
    <scope>NUCLEOTIDE SEQUENCE</scope>
    <source>
        <strain evidence="1">B1-3475</strain>
    </source>
</reference>
<accession>A0A9D9HL50</accession>
<dbReference type="Proteomes" id="UP000823617">
    <property type="component" value="Unassembled WGS sequence"/>
</dbReference>
<evidence type="ECO:0000313" key="1">
    <source>
        <dbReference type="EMBL" id="MBO8455847.1"/>
    </source>
</evidence>
<protein>
    <submittedName>
        <fullName evidence="1">Uncharacterized protein</fullName>
    </submittedName>
</protein>